<dbReference type="Proteomes" id="UP001367316">
    <property type="component" value="Unassembled WGS sequence"/>
</dbReference>
<evidence type="ECO:0000313" key="3">
    <source>
        <dbReference type="Proteomes" id="UP001367316"/>
    </source>
</evidence>
<sequence length="268" mass="29698">MDDVILARTDKTEIRCLVASDGTAAAATEAIERKGYRLLFCVGIGRGGGSRTVGVDDLRWDYAELSGGRIPILVLLWPLGRDDDYFFQHLPACQADGAPNLSRASTSPRPSIVSQRVFENLLHSSHSCSFVHSKWSDSSLPRESCLGHLSCARMFLRLRPLSTPKLRQHLSLIHSKTGRKWKHSSAQSLGRRITTLSSTALISPRTKHRPKSRTGNVNNLIDKLRSSLEGHFIHVSGIVVEVSTFLRAIFCICALCFPVFLPLSVLPW</sequence>
<keyword evidence="3" id="KW-1185">Reference proteome</keyword>
<evidence type="ECO:0000256" key="1">
    <source>
        <dbReference type="SAM" id="Phobius"/>
    </source>
</evidence>
<name>A0ABR1N936_9PEZI</name>
<accession>A0ABR1N936</accession>
<evidence type="ECO:0000313" key="2">
    <source>
        <dbReference type="EMBL" id="KAK7611721.1"/>
    </source>
</evidence>
<keyword evidence="1" id="KW-1133">Transmembrane helix</keyword>
<feature type="transmembrane region" description="Helical" evidence="1">
    <location>
        <begin position="245"/>
        <end position="266"/>
    </location>
</feature>
<proteinExistence type="predicted"/>
<organism evidence="2 3">
    <name type="scientific">Phyllosticta paracitricarpa</name>
    <dbReference type="NCBI Taxonomy" id="2016321"/>
    <lineage>
        <taxon>Eukaryota</taxon>
        <taxon>Fungi</taxon>
        <taxon>Dikarya</taxon>
        <taxon>Ascomycota</taxon>
        <taxon>Pezizomycotina</taxon>
        <taxon>Dothideomycetes</taxon>
        <taxon>Dothideomycetes incertae sedis</taxon>
        <taxon>Botryosphaeriales</taxon>
        <taxon>Phyllostictaceae</taxon>
        <taxon>Phyllosticta</taxon>
    </lineage>
</organism>
<protein>
    <submittedName>
        <fullName evidence="2">Uncharacterized protein</fullName>
    </submittedName>
</protein>
<keyword evidence="1" id="KW-0472">Membrane</keyword>
<gene>
    <name evidence="2" type="ORF">JOL62DRAFT_42682</name>
</gene>
<keyword evidence="1" id="KW-0812">Transmembrane</keyword>
<reference evidence="2 3" key="1">
    <citation type="submission" date="2024-04" db="EMBL/GenBank/DDBJ databases">
        <title>Phyllosticta paracitricarpa is synonymous to the EU quarantine fungus P. citricarpa based on phylogenomic analyses.</title>
        <authorList>
            <consortium name="Lawrence Berkeley National Laboratory"/>
            <person name="Van ingen-buijs V.A."/>
            <person name="Van westerhoven A.C."/>
            <person name="Haridas S."/>
            <person name="Skiadas P."/>
            <person name="Martin F."/>
            <person name="Groenewald J.Z."/>
            <person name="Crous P.W."/>
            <person name="Seidl M.F."/>
        </authorList>
    </citation>
    <scope>NUCLEOTIDE SEQUENCE [LARGE SCALE GENOMIC DNA]</scope>
    <source>
        <strain evidence="2 3">CBS 141358</strain>
    </source>
</reference>
<comment type="caution">
    <text evidence="2">The sequence shown here is derived from an EMBL/GenBank/DDBJ whole genome shotgun (WGS) entry which is preliminary data.</text>
</comment>
<dbReference type="EMBL" id="JBBPBF010000012">
    <property type="protein sequence ID" value="KAK7611721.1"/>
    <property type="molecule type" value="Genomic_DNA"/>
</dbReference>